<keyword evidence="5 6" id="KW-0472">Membrane</keyword>
<feature type="transmembrane region" description="Helical" evidence="6">
    <location>
        <begin position="307"/>
        <end position="325"/>
    </location>
</feature>
<dbReference type="EMBL" id="SWCJ01000007">
    <property type="protein sequence ID" value="TKB54663.1"/>
    <property type="molecule type" value="Genomic_DNA"/>
</dbReference>
<dbReference type="InterPro" id="IPR004752">
    <property type="entry name" value="AmpG_permease/AT-1"/>
</dbReference>
<dbReference type="Gene3D" id="1.20.1250.20">
    <property type="entry name" value="MFS general substrate transporter like domains"/>
    <property type="match status" value="2"/>
</dbReference>
<dbReference type="PANTHER" id="PTHR12778:SF10">
    <property type="entry name" value="MAJOR FACILITATOR SUPERFAMILY DOMAIN-CONTAINING PROTEIN 3"/>
    <property type="match status" value="1"/>
</dbReference>
<dbReference type="PANTHER" id="PTHR12778">
    <property type="entry name" value="SOLUTE CARRIER FAMILY 33 ACETYL-COA TRANSPORTER -RELATED"/>
    <property type="match status" value="1"/>
</dbReference>
<feature type="transmembrane region" description="Helical" evidence="6">
    <location>
        <begin position="57"/>
        <end position="80"/>
    </location>
</feature>
<feature type="transmembrane region" description="Helical" evidence="6">
    <location>
        <begin position="92"/>
        <end position="108"/>
    </location>
</feature>
<dbReference type="PROSITE" id="PS50850">
    <property type="entry name" value="MFS"/>
    <property type="match status" value="1"/>
</dbReference>
<sequence>MRTALQQRFGAFSVYLHKRVLVLLALGFSSGLPLMLVFGSLSFWLREAGLDRTTIGFLSWVAMAYTIKFLWAPLVDRLPLPILCRWLGRRRSWMLLSQLVLIGALVGMSQSEPNSSLTSLITFALIVAFASATQDIIIDAFRIETAPEEMQGALAAAYQTGYRLGMMLATAGALAIAAWAGQDTGYDPLGWQTAYFSMAVAMVIGVIATLLAKEPTIDANKLQLEALEPFSSISHLPPWLQRLTMWCYTAILCPFKDFYHRFGKRALLLLALIACYRIADVMMGVMANVFYVDMGFSKTEIATITKIYGVIMTMVGAAIGGALIAKFGTLRMLFAGALAVSLTNLLFTLQATIGYNTTLLTAVIAIDSFSAGLATAAFITFLSSLTNVAFSATQYALMSSMMLLLPKGLAGFSGALVDAMGYPLFFSLCCLIGLPVLLLIVWVARTEPAKTTPAKTEPAKQEQSGS</sequence>
<evidence type="ECO:0000313" key="9">
    <source>
        <dbReference type="Proteomes" id="UP000305675"/>
    </source>
</evidence>
<keyword evidence="4 6" id="KW-1133">Transmembrane helix</keyword>
<dbReference type="InterPro" id="IPR036259">
    <property type="entry name" value="MFS_trans_sf"/>
</dbReference>
<evidence type="ECO:0000256" key="2">
    <source>
        <dbReference type="ARBA" id="ARBA00022448"/>
    </source>
</evidence>
<accession>A0A4U1BNF2</accession>
<evidence type="ECO:0000256" key="6">
    <source>
        <dbReference type="SAM" id="Phobius"/>
    </source>
</evidence>
<dbReference type="GO" id="GO:0016020">
    <property type="term" value="C:membrane"/>
    <property type="evidence" value="ECO:0007669"/>
    <property type="project" value="UniProtKB-SubCell"/>
</dbReference>
<feature type="transmembrane region" description="Helical" evidence="6">
    <location>
        <begin position="332"/>
        <end position="353"/>
    </location>
</feature>
<keyword evidence="2" id="KW-0813">Transport</keyword>
<dbReference type="NCBIfam" id="TIGR00901">
    <property type="entry name" value="2A0125"/>
    <property type="match status" value="1"/>
</dbReference>
<dbReference type="AlphaFoldDB" id="A0A4U1BNF2"/>
<feature type="transmembrane region" description="Helical" evidence="6">
    <location>
        <begin position="120"/>
        <end position="141"/>
    </location>
</feature>
<feature type="transmembrane region" description="Helical" evidence="6">
    <location>
        <begin position="359"/>
        <end position="383"/>
    </location>
</feature>
<evidence type="ECO:0000256" key="4">
    <source>
        <dbReference type="ARBA" id="ARBA00022989"/>
    </source>
</evidence>
<evidence type="ECO:0000259" key="7">
    <source>
        <dbReference type="PROSITE" id="PS50850"/>
    </source>
</evidence>
<comment type="caution">
    <text evidence="8">The sequence shown here is derived from an EMBL/GenBank/DDBJ whole genome shotgun (WGS) entry which is preliminary data.</text>
</comment>
<dbReference type="Pfam" id="PF07690">
    <property type="entry name" value="MFS_1"/>
    <property type="match status" value="2"/>
</dbReference>
<feature type="transmembrane region" description="Helical" evidence="6">
    <location>
        <begin position="162"/>
        <end position="181"/>
    </location>
</feature>
<protein>
    <submittedName>
        <fullName evidence="8">AmpG family muropeptide MFS transporter</fullName>
    </submittedName>
</protein>
<dbReference type="RefSeq" id="WP_136863463.1">
    <property type="nucleotide sequence ID" value="NZ_SWCJ01000007.1"/>
</dbReference>
<dbReference type="GO" id="GO:0022857">
    <property type="term" value="F:transmembrane transporter activity"/>
    <property type="evidence" value="ECO:0007669"/>
    <property type="project" value="InterPro"/>
</dbReference>
<dbReference type="InterPro" id="IPR020846">
    <property type="entry name" value="MFS_dom"/>
</dbReference>
<evidence type="ECO:0000256" key="5">
    <source>
        <dbReference type="ARBA" id="ARBA00023136"/>
    </source>
</evidence>
<dbReference type="InterPro" id="IPR011701">
    <property type="entry name" value="MFS"/>
</dbReference>
<dbReference type="Proteomes" id="UP000305675">
    <property type="component" value="Unassembled WGS sequence"/>
</dbReference>
<reference evidence="8 9" key="1">
    <citation type="submission" date="2019-04" db="EMBL/GenBank/DDBJ databases">
        <authorList>
            <person name="Hwang J.C."/>
        </authorList>
    </citation>
    <scope>NUCLEOTIDE SEQUENCE [LARGE SCALE GENOMIC DNA]</scope>
    <source>
        <strain evidence="8 9">IMCC35002</strain>
    </source>
</reference>
<keyword evidence="9" id="KW-1185">Reference proteome</keyword>
<feature type="domain" description="Major facilitator superfamily (MFS) profile" evidence="7">
    <location>
        <begin position="19"/>
        <end position="447"/>
    </location>
</feature>
<feature type="transmembrane region" description="Helical" evidence="6">
    <location>
        <begin position="193"/>
        <end position="212"/>
    </location>
</feature>
<proteinExistence type="predicted"/>
<dbReference type="FunFam" id="1.20.1250.20:FF:000072">
    <property type="entry name" value="Muropeptide transporter AmpG"/>
    <property type="match status" value="1"/>
</dbReference>
<feature type="transmembrane region" description="Helical" evidence="6">
    <location>
        <begin position="395"/>
        <end position="416"/>
    </location>
</feature>
<dbReference type="SUPFAM" id="SSF103473">
    <property type="entry name" value="MFS general substrate transporter"/>
    <property type="match status" value="1"/>
</dbReference>
<comment type="subcellular location">
    <subcellularLocation>
        <location evidence="1">Membrane</location>
        <topology evidence="1">Multi-pass membrane protein</topology>
    </subcellularLocation>
</comment>
<feature type="transmembrane region" description="Helical" evidence="6">
    <location>
        <begin position="422"/>
        <end position="444"/>
    </location>
</feature>
<dbReference type="OrthoDB" id="9787815at2"/>
<evidence type="ECO:0000256" key="1">
    <source>
        <dbReference type="ARBA" id="ARBA00004141"/>
    </source>
</evidence>
<organism evidence="8 9">
    <name type="scientific">Ferrimonas aestuarii</name>
    <dbReference type="NCBI Taxonomy" id="2569539"/>
    <lineage>
        <taxon>Bacteria</taxon>
        <taxon>Pseudomonadati</taxon>
        <taxon>Pseudomonadota</taxon>
        <taxon>Gammaproteobacteria</taxon>
        <taxon>Alteromonadales</taxon>
        <taxon>Ferrimonadaceae</taxon>
        <taxon>Ferrimonas</taxon>
    </lineage>
</organism>
<gene>
    <name evidence="8" type="ORF">FCL42_10950</name>
</gene>
<feature type="transmembrane region" description="Helical" evidence="6">
    <location>
        <begin position="20"/>
        <end position="45"/>
    </location>
</feature>
<evidence type="ECO:0000256" key="3">
    <source>
        <dbReference type="ARBA" id="ARBA00022692"/>
    </source>
</evidence>
<keyword evidence="3 6" id="KW-0812">Transmembrane</keyword>
<evidence type="ECO:0000313" key="8">
    <source>
        <dbReference type="EMBL" id="TKB54663.1"/>
    </source>
</evidence>
<name>A0A4U1BNF2_9GAMM</name>
<feature type="transmembrane region" description="Helical" evidence="6">
    <location>
        <begin position="266"/>
        <end position="287"/>
    </location>
</feature>